<comment type="cofactor">
    <cofactor evidence="1 12">
        <name>heme</name>
        <dbReference type="ChEBI" id="CHEBI:30413"/>
    </cofactor>
</comment>
<dbReference type="InterPro" id="IPR001128">
    <property type="entry name" value="Cyt_P450"/>
</dbReference>
<feature type="transmembrane region" description="Helical" evidence="14">
    <location>
        <begin position="6"/>
        <end position="28"/>
    </location>
</feature>
<dbReference type="InterPro" id="IPR002401">
    <property type="entry name" value="Cyt_P450_E_grp-I"/>
</dbReference>
<evidence type="ECO:0000256" key="10">
    <source>
        <dbReference type="ARBA" id="ARBA00023033"/>
    </source>
</evidence>
<dbReference type="InterPro" id="IPR050121">
    <property type="entry name" value="Cytochrome_P450_monoxygenase"/>
</dbReference>
<keyword evidence="11 14" id="KW-0472">Membrane</keyword>
<dbReference type="PROSITE" id="PS00086">
    <property type="entry name" value="CYTOCHROME_P450"/>
    <property type="match status" value="1"/>
</dbReference>
<dbReference type="OrthoDB" id="1470350at2759"/>
<dbReference type="GO" id="GO:0009403">
    <property type="term" value="P:toxin biosynthetic process"/>
    <property type="evidence" value="ECO:0007669"/>
    <property type="project" value="UniProtKB-ARBA"/>
</dbReference>
<evidence type="ECO:0000256" key="12">
    <source>
        <dbReference type="PIRSR" id="PIRSR602401-1"/>
    </source>
</evidence>
<evidence type="ECO:0000313" key="15">
    <source>
        <dbReference type="EMBL" id="KAF1963728.1"/>
    </source>
</evidence>
<reference evidence="15" key="1">
    <citation type="journal article" date="2020" name="Stud. Mycol.">
        <title>101 Dothideomycetes genomes: a test case for predicting lifestyles and emergence of pathogens.</title>
        <authorList>
            <person name="Haridas S."/>
            <person name="Albert R."/>
            <person name="Binder M."/>
            <person name="Bloem J."/>
            <person name="Labutti K."/>
            <person name="Salamov A."/>
            <person name="Andreopoulos B."/>
            <person name="Baker S."/>
            <person name="Barry K."/>
            <person name="Bills G."/>
            <person name="Bluhm B."/>
            <person name="Cannon C."/>
            <person name="Castanera R."/>
            <person name="Culley D."/>
            <person name="Daum C."/>
            <person name="Ezra D."/>
            <person name="Gonzalez J."/>
            <person name="Henrissat B."/>
            <person name="Kuo A."/>
            <person name="Liang C."/>
            <person name="Lipzen A."/>
            <person name="Lutzoni F."/>
            <person name="Magnuson J."/>
            <person name="Mondo S."/>
            <person name="Nolan M."/>
            <person name="Ohm R."/>
            <person name="Pangilinan J."/>
            <person name="Park H.-J."/>
            <person name="Ramirez L."/>
            <person name="Alfaro M."/>
            <person name="Sun H."/>
            <person name="Tritt A."/>
            <person name="Yoshinaga Y."/>
            <person name="Zwiers L.-H."/>
            <person name="Turgeon B."/>
            <person name="Goodwin S."/>
            <person name="Spatafora J."/>
            <person name="Crous P."/>
            <person name="Grigoriev I."/>
        </authorList>
    </citation>
    <scope>NUCLEOTIDE SEQUENCE</scope>
    <source>
        <strain evidence="15">CBS 675.92</strain>
    </source>
</reference>
<dbReference type="GO" id="GO:0016020">
    <property type="term" value="C:membrane"/>
    <property type="evidence" value="ECO:0007669"/>
    <property type="project" value="UniProtKB-SubCell"/>
</dbReference>
<dbReference type="GO" id="GO:0005506">
    <property type="term" value="F:iron ion binding"/>
    <property type="evidence" value="ECO:0007669"/>
    <property type="project" value="InterPro"/>
</dbReference>
<evidence type="ECO:0000256" key="3">
    <source>
        <dbReference type="ARBA" id="ARBA00010617"/>
    </source>
</evidence>
<dbReference type="Pfam" id="PF00067">
    <property type="entry name" value="p450"/>
    <property type="match status" value="1"/>
</dbReference>
<evidence type="ECO:0000256" key="13">
    <source>
        <dbReference type="RuleBase" id="RU000461"/>
    </source>
</evidence>
<evidence type="ECO:0000256" key="9">
    <source>
        <dbReference type="ARBA" id="ARBA00023004"/>
    </source>
</evidence>
<keyword evidence="9 12" id="KW-0408">Iron</keyword>
<dbReference type="InterPro" id="IPR036396">
    <property type="entry name" value="Cyt_P450_sf"/>
</dbReference>
<evidence type="ECO:0000256" key="5">
    <source>
        <dbReference type="ARBA" id="ARBA00022692"/>
    </source>
</evidence>
<evidence type="ECO:0000256" key="6">
    <source>
        <dbReference type="ARBA" id="ARBA00022723"/>
    </source>
</evidence>
<sequence>MAVQNSLYHIALAVPVLILVSIAFHIFYNLYLHPLRSYPGPPLGRATGLYMHKKLLDGALPKWIDELHKKYGAVVRYAPNEVSFIDANAVKDVYSHHSTAFKKDMDFYGPGLYGKPPGLIQADNASHARQRKLMSHAFSAKALRGQEDLLKGYMCLLVKKLQERATTDGQVDMVRWFNYATFDVMADLTFGEPLKCLEESDYTPWVVFIFGSLKMNVFTRILRPWKNLHALAQRLVPKQVREMHKANMDHCATCVDKRLARKTERPDIWSYILRHVGGEEGLEKSLTPSEMYNNSATFMIAGTETTATELSGMTYYLLKNPEKMERLKKEIRSAFKSLDDVHMQELSQLKYLNACIEEGLRIYPPVPVGLPRKVPAGGAVVDGNWMPGGTIVSLPHYAAFHSPDNFKDPDSFVPERWLPEGEAEYGADRKDVFIPFSNGPRNCLGKSLAYHEMRLLCAGVTLNFDLELVSQDDWTDQKVYILWDKNPLMVKLTPVTKA</sequence>
<dbReference type="SUPFAM" id="SSF48264">
    <property type="entry name" value="Cytochrome P450"/>
    <property type="match status" value="1"/>
</dbReference>
<evidence type="ECO:0000256" key="11">
    <source>
        <dbReference type="ARBA" id="ARBA00023136"/>
    </source>
</evidence>
<protein>
    <submittedName>
        <fullName evidence="15">Benzoate 4-monooxygenase cytochrome P450</fullName>
    </submittedName>
</protein>
<feature type="binding site" description="axial binding residue" evidence="12">
    <location>
        <position position="443"/>
    </location>
    <ligand>
        <name>heme</name>
        <dbReference type="ChEBI" id="CHEBI:30413"/>
    </ligand>
    <ligandPart>
        <name>Fe</name>
        <dbReference type="ChEBI" id="CHEBI:18248"/>
    </ligandPart>
</feature>
<evidence type="ECO:0000313" key="16">
    <source>
        <dbReference type="Proteomes" id="UP000800035"/>
    </source>
</evidence>
<dbReference type="PRINTS" id="PR00463">
    <property type="entry name" value="EP450I"/>
</dbReference>
<dbReference type="PANTHER" id="PTHR24305">
    <property type="entry name" value="CYTOCHROME P450"/>
    <property type="match status" value="1"/>
</dbReference>
<proteinExistence type="inferred from homology"/>
<keyword evidence="6 12" id="KW-0479">Metal-binding</keyword>
<accession>A0A6A5UG18</accession>
<keyword evidence="8 13" id="KW-0560">Oxidoreductase</keyword>
<dbReference type="InterPro" id="IPR017972">
    <property type="entry name" value="Cyt_P450_CS"/>
</dbReference>
<keyword evidence="7 14" id="KW-1133">Transmembrane helix</keyword>
<evidence type="ECO:0000256" key="7">
    <source>
        <dbReference type="ARBA" id="ARBA00022989"/>
    </source>
</evidence>
<organism evidence="15 16">
    <name type="scientific">Byssothecium circinans</name>
    <dbReference type="NCBI Taxonomy" id="147558"/>
    <lineage>
        <taxon>Eukaryota</taxon>
        <taxon>Fungi</taxon>
        <taxon>Dikarya</taxon>
        <taxon>Ascomycota</taxon>
        <taxon>Pezizomycotina</taxon>
        <taxon>Dothideomycetes</taxon>
        <taxon>Pleosporomycetidae</taxon>
        <taxon>Pleosporales</taxon>
        <taxon>Massarineae</taxon>
        <taxon>Massarinaceae</taxon>
        <taxon>Byssothecium</taxon>
    </lineage>
</organism>
<evidence type="ECO:0000256" key="8">
    <source>
        <dbReference type="ARBA" id="ARBA00023002"/>
    </source>
</evidence>
<evidence type="ECO:0000256" key="2">
    <source>
        <dbReference type="ARBA" id="ARBA00004167"/>
    </source>
</evidence>
<dbReference type="GO" id="GO:0020037">
    <property type="term" value="F:heme binding"/>
    <property type="evidence" value="ECO:0007669"/>
    <property type="project" value="InterPro"/>
</dbReference>
<dbReference type="FunFam" id="1.10.630.10:FF:000047">
    <property type="entry name" value="Cytochrome P450 monooxygenase"/>
    <property type="match status" value="1"/>
</dbReference>
<dbReference type="GO" id="GO:0004497">
    <property type="term" value="F:monooxygenase activity"/>
    <property type="evidence" value="ECO:0007669"/>
    <property type="project" value="UniProtKB-KW"/>
</dbReference>
<name>A0A6A5UG18_9PLEO</name>
<keyword evidence="10 13" id="KW-0503">Monooxygenase</keyword>
<dbReference type="CDD" id="cd11058">
    <property type="entry name" value="CYP60B-like"/>
    <property type="match status" value="1"/>
</dbReference>
<dbReference type="EMBL" id="ML976977">
    <property type="protein sequence ID" value="KAF1963728.1"/>
    <property type="molecule type" value="Genomic_DNA"/>
</dbReference>
<dbReference type="GO" id="GO:0016705">
    <property type="term" value="F:oxidoreductase activity, acting on paired donors, with incorporation or reduction of molecular oxygen"/>
    <property type="evidence" value="ECO:0007669"/>
    <property type="project" value="InterPro"/>
</dbReference>
<dbReference type="PRINTS" id="PR00385">
    <property type="entry name" value="P450"/>
</dbReference>
<dbReference type="AlphaFoldDB" id="A0A6A5UG18"/>
<dbReference type="Gene3D" id="1.10.630.10">
    <property type="entry name" value="Cytochrome P450"/>
    <property type="match status" value="1"/>
</dbReference>
<comment type="subcellular location">
    <subcellularLocation>
        <location evidence="2">Membrane</location>
        <topology evidence="2">Single-pass membrane protein</topology>
    </subcellularLocation>
</comment>
<evidence type="ECO:0000256" key="14">
    <source>
        <dbReference type="SAM" id="Phobius"/>
    </source>
</evidence>
<comment type="similarity">
    <text evidence="3 13">Belongs to the cytochrome P450 family.</text>
</comment>
<dbReference type="PANTHER" id="PTHR24305:SF210">
    <property type="entry name" value="CYTOCHROME P450 MONOOXYGENASE ASQL-RELATED"/>
    <property type="match status" value="1"/>
</dbReference>
<keyword evidence="16" id="KW-1185">Reference proteome</keyword>
<evidence type="ECO:0000256" key="4">
    <source>
        <dbReference type="ARBA" id="ARBA00022617"/>
    </source>
</evidence>
<evidence type="ECO:0000256" key="1">
    <source>
        <dbReference type="ARBA" id="ARBA00001971"/>
    </source>
</evidence>
<keyword evidence="4 12" id="KW-0349">Heme</keyword>
<gene>
    <name evidence="15" type="ORF">CC80DRAFT_521631</name>
</gene>
<dbReference type="Proteomes" id="UP000800035">
    <property type="component" value="Unassembled WGS sequence"/>
</dbReference>
<keyword evidence="5 14" id="KW-0812">Transmembrane</keyword>